<dbReference type="InterPro" id="IPR010920">
    <property type="entry name" value="LSM_dom_sf"/>
</dbReference>
<comment type="subunit">
    <text evidence="7">Homoheptamer.</text>
</comment>
<dbReference type="Pfam" id="PF05552">
    <property type="entry name" value="MS_channel_1st_1"/>
    <property type="match status" value="1"/>
</dbReference>
<keyword evidence="7" id="KW-0813">Transport</keyword>
<organism evidence="10 11">
    <name type="scientific">Marinibactrum halimedae</name>
    <dbReference type="NCBI Taxonomy" id="1444977"/>
    <lineage>
        <taxon>Bacteria</taxon>
        <taxon>Pseudomonadati</taxon>
        <taxon>Pseudomonadota</taxon>
        <taxon>Gammaproteobacteria</taxon>
        <taxon>Cellvibrionales</taxon>
        <taxon>Cellvibrionaceae</taxon>
        <taxon>Marinibactrum</taxon>
    </lineage>
</organism>
<feature type="transmembrane region" description="Helical" evidence="7">
    <location>
        <begin position="61"/>
        <end position="83"/>
    </location>
</feature>
<evidence type="ECO:0000256" key="4">
    <source>
        <dbReference type="ARBA" id="ARBA00022692"/>
    </source>
</evidence>
<dbReference type="SUPFAM" id="SSF82689">
    <property type="entry name" value="Mechanosensitive channel protein MscS (YggB), C-terminal domain"/>
    <property type="match status" value="1"/>
</dbReference>
<dbReference type="GO" id="GO:0008381">
    <property type="term" value="F:mechanosensitive monoatomic ion channel activity"/>
    <property type="evidence" value="ECO:0007669"/>
    <property type="project" value="InterPro"/>
</dbReference>
<feature type="domain" description="Mechanosensitive ion channel MscS" evidence="8">
    <location>
        <begin position="110"/>
        <end position="174"/>
    </location>
</feature>
<reference evidence="10 11" key="1">
    <citation type="journal article" date="2014" name="Int. J. Syst. Evol. Microbiol.">
        <title>Complete genome sequence of Corynebacterium casei LMG S-19264T (=DSM 44701T), isolated from a smear-ripened cheese.</title>
        <authorList>
            <consortium name="US DOE Joint Genome Institute (JGI-PGF)"/>
            <person name="Walter F."/>
            <person name="Albersmeier A."/>
            <person name="Kalinowski J."/>
            <person name="Ruckert C."/>
        </authorList>
    </citation>
    <scope>NUCLEOTIDE SEQUENCE [LARGE SCALE GENOMIC DNA]</scope>
    <source>
        <strain evidence="10 11">NBRC 110095</strain>
    </source>
</reference>
<evidence type="ECO:0000256" key="6">
    <source>
        <dbReference type="ARBA" id="ARBA00023136"/>
    </source>
</evidence>
<feature type="transmembrane region" description="Helical" evidence="7">
    <location>
        <begin position="89"/>
        <end position="111"/>
    </location>
</feature>
<dbReference type="InterPro" id="IPR011014">
    <property type="entry name" value="MscS_channel_TM-2"/>
</dbReference>
<dbReference type="GO" id="GO:0005886">
    <property type="term" value="C:plasma membrane"/>
    <property type="evidence" value="ECO:0007669"/>
    <property type="project" value="UniProtKB-SubCell"/>
</dbReference>
<evidence type="ECO:0000256" key="2">
    <source>
        <dbReference type="ARBA" id="ARBA00008017"/>
    </source>
</evidence>
<dbReference type="InterPro" id="IPR023408">
    <property type="entry name" value="MscS_beta-dom_sf"/>
</dbReference>
<keyword evidence="3" id="KW-1003">Cell membrane</keyword>
<dbReference type="InterPro" id="IPR011066">
    <property type="entry name" value="MscS_channel_C_sf"/>
</dbReference>
<evidence type="ECO:0000256" key="3">
    <source>
        <dbReference type="ARBA" id="ARBA00022475"/>
    </source>
</evidence>
<keyword evidence="7" id="KW-0407">Ion channel</keyword>
<evidence type="ECO:0000256" key="5">
    <source>
        <dbReference type="ARBA" id="ARBA00022989"/>
    </source>
</evidence>
<sequence>MIDEEIAQFTALYEWLTTFIITYSFQIIGAIIVLMLGVLVARKVSNWVLTLCTRHKLDITLSRFIANTSRLIIIVMVAIIALGKLGISVTPFVAAIGALSLGAGLAIQGLLSNYGAGLNIILTRPYVVGDTIDLLNVTGVVKEINLAFTILTNEDGEEITIPNKHVIGEIIHNSQNDRVVELLVGVAYHTDIDKALSILETTITNVEGNSQARCAQIGIDSFGDSSVNLGIRFWAPTEVFIEQKYKTNRAIFAALKDNNIQIPFPQREIRLLNDAD</sequence>
<dbReference type="Gene3D" id="2.30.30.60">
    <property type="match status" value="1"/>
</dbReference>
<keyword evidence="7" id="KW-0406">Ion transport</keyword>
<evidence type="ECO:0000259" key="8">
    <source>
        <dbReference type="Pfam" id="PF00924"/>
    </source>
</evidence>
<dbReference type="Gene3D" id="3.30.70.100">
    <property type="match status" value="1"/>
</dbReference>
<evidence type="ECO:0000313" key="11">
    <source>
        <dbReference type="Proteomes" id="UP001156870"/>
    </source>
</evidence>
<dbReference type="InterPro" id="IPR045275">
    <property type="entry name" value="MscS_archaea/bacteria_type"/>
</dbReference>
<keyword evidence="5 7" id="KW-1133">Transmembrane helix</keyword>
<comment type="caution">
    <text evidence="7">Lacks conserved residue(s) required for the propagation of feature annotation.</text>
</comment>
<evidence type="ECO:0000256" key="1">
    <source>
        <dbReference type="ARBA" id="ARBA00004651"/>
    </source>
</evidence>
<dbReference type="SUPFAM" id="SSF50182">
    <property type="entry name" value="Sm-like ribonucleoproteins"/>
    <property type="match status" value="1"/>
</dbReference>
<name>A0AA37WN68_9GAMM</name>
<keyword evidence="6 7" id="KW-0472">Membrane</keyword>
<comment type="function">
    <text evidence="7">Mechanosensitive channel that participates in the regulation of osmotic pressure changes within the cell, opening in response to stretch forces in the membrane lipid bilayer, without the need for other proteins. Contributes to normal resistance to hypoosmotic shock. Forms an ion channel of 1.0 nanosiemens conductance with a slight preference for anions.</text>
</comment>
<dbReference type="InterPro" id="IPR049278">
    <property type="entry name" value="MS_channel_C"/>
</dbReference>
<evidence type="ECO:0000259" key="9">
    <source>
        <dbReference type="Pfam" id="PF21082"/>
    </source>
</evidence>
<dbReference type="AlphaFoldDB" id="A0AA37WN68"/>
<dbReference type="InterPro" id="IPR006685">
    <property type="entry name" value="MscS_channel_2nd"/>
</dbReference>
<comment type="caution">
    <text evidence="10">The sequence shown here is derived from an EMBL/GenBank/DDBJ whole genome shotgun (WGS) entry which is preliminary data.</text>
</comment>
<keyword evidence="11" id="KW-1185">Reference proteome</keyword>
<accession>A0AA37WN68</accession>
<evidence type="ECO:0000256" key="7">
    <source>
        <dbReference type="RuleBase" id="RU369025"/>
    </source>
</evidence>
<comment type="subcellular location">
    <subcellularLocation>
        <location evidence="7">Cell inner membrane</location>
        <topology evidence="7">Multi-pass membrane protein</topology>
    </subcellularLocation>
    <subcellularLocation>
        <location evidence="1">Cell membrane</location>
        <topology evidence="1">Multi-pass membrane protein</topology>
    </subcellularLocation>
</comment>
<dbReference type="InterPro" id="IPR008910">
    <property type="entry name" value="MSC_TM_helix"/>
</dbReference>
<dbReference type="PANTHER" id="PTHR30221:SF1">
    <property type="entry name" value="SMALL-CONDUCTANCE MECHANOSENSITIVE CHANNEL"/>
    <property type="match status" value="1"/>
</dbReference>
<comment type="similarity">
    <text evidence="2 7">Belongs to the MscS (TC 1.A.23) family.</text>
</comment>
<protein>
    <recommendedName>
        <fullName evidence="7">Small-conductance mechanosensitive channel</fullName>
    </recommendedName>
</protein>
<keyword evidence="4 7" id="KW-0812">Transmembrane</keyword>
<gene>
    <name evidence="10" type="primary">mscS_2</name>
    <name evidence="10" type="ORF">GCM10007877_35330</name>
</gene>
<dbReference type="Gene3D" id="1.10.287.1260">
    <property type="match status" value="1"/>
</dbReference>
<proteinExistence type="inferred from homology"/>
<feature type="domain" description="Mechanosensitive ion channel MscS C-terminal" evidence="9">
    <location>
        <begin position="181"/>
        <end position="262"/>
    </location>
</feature>
<dbReference type="PANTHER" id="PTHR30221">
    <property type="entry name" value="SMALL-CONDUCTANCE MECHANOSENSITIVE CHANNEL"/>
    <property type="match status" value="1"/>
</dbReference>
<dbReference type="Proteomes" id="UP001156870">
    <property type="component" value="Unassembled WGS sequence"/>
</dbReference>
<dbReference type="RefSeq" id="WP_232595182.1">
    <property type="nucleotide sequence ID" value="NZ_BSPD01000091.1"/>
</dbReference>
<evidence type="ECO:0000313" key="10">
    <source>
        <dbReference type="EMBL" id="GLS27814.1"/>
    </source>
</evidence>
<feature type="transmembrane region" description="Helical" evidence="7">
    <location>
        <begin position="20"/>
        <end position="41"/>
    </location>
</feature>
<dbReference type="EMBL" id="BSPD01000091">
    <property type="protein sequence ID" value="GLS27814.1"/>
    <property type="molecule type" value="Genomic_DNA"/>
</dbReference>
<dbReference type="Pfam" id="PF00924">
    <property type="entry name" value="MS_channel_2nd"/>
    <property type="match status" value="1"/>
</dbReference>
<keyword evidence="7" id="KW-0997">Cell inner membrane</keyword>
<dbReference type="Pfam" id="PF21082">
    <property type="entry name" value="MS_channel_3rd"/>
    <property type="match status" value="1"/>
</dbReference>
<dbReference type="SUPFAM" id="SSF82861">
    <property type="entry name" value="Mechanosensitive channel protein MscS (YggB), transmembrane region"/>
    <property type="match status" value="1"/>
</dbReference>